<comment type="subcellular location">
    <subcellularLocation>
        <location evidence="2">Chromosome</location>
        <location evidence="2">Telomere</location>
    </subcellularLocation>
    <subcellularLocation>
        <location evidence="1">Nucleus</location>
    </subcellularLocation>
</comment>
<dbReference type="InterPro" id="IPR032042">
    <property type="entry name" value="POT1PC"/>
</dbReference>
<feature type="compositionally biased region" description="Low complexity" evidence="9">
    <location>
        <begin position="559"/>
        <end position="571"/>
    </location>
</feature>
<proteinExistence type="inferred from homology"/>
<evidence type="ECO:0000313" key="11">
    <source>
        <dbReference type="EMBL" id="CAD7439056.1"/>
    </source>
</evidence>
<gene>
    <name evidence="11" type="ORF">TBIB3V08_LOCUS1635</name>
</gene>
<feature type="compositionally biased region" description="Polar residues" evidence="9">
    <location>
        <begin position="503"/>
        <end position="518"/>
    </location>
</feature>
<feature type="region of interest" description="Disordered" evidence="9">
    <location>
        <begin position="503"/>
        <end position="582"/>
    </location>
</feature>
<feature type="region of interest" description="Disordered" evidence="9">
    <location>
        <begin position="932"/>
        <end position="965"/>
    </location>
</feature>
<evidence type="ECO:0000256" key="8">
    <source>
        <dbReference type="ARBA" id="ARBA00023242"/>
    </source>
</evidence>
<dbReference type="PANTHER" id="PTHR14513:SF0">
    <property type="entry name" value="PROTECTION OF TELOMERES PROTEIN 1"/>
    <property type="match status" value="1"/>
</dbReference>
<dbReference type="SMART" id="SM00976">
    <property type="entry name" value="Telo_bind"/>
    <property type="match status" value="1"/>
</dbReference>
<dbReference type="InterPro" id="IPR028389">
    <property type="entry name" value="POT1"/>
</dbReference>
<evidence type="ECO:0000256" key="1">
    <source>
        <dbReference type="ARBA" id="ARBA00004123"/>
    </source>
</evidence>
<protein>
    <recommendedName>
        <fullName evidence="4">Protection of telomeres protein 1</fullName>
    </recommendedName>
</protein>
<comment type="similarity">
    <text evidence="3">Belongs to the telombin family.</text>
</comment>
<feature type="domain" description="Telomeric single stranded DNA binding POT1/Cdc13" evidence="10">
    <location>
        <begin position="136"/>
        <end position="271"/>
    </location>
</feature>
<evidence type="ECO:0000256" key="2">
    <source>
        <dbReference type="ARBA" id="ARBA00004574"/>
    </source>
</evidence>
<dbReference type="InterPro" id="IPR011564">
    <property type="entry name" value="Telomer_end-bd_POT1/Cdc13"/>
</dbReference>
<dbReference type="InterPro" id="IPR012340">
    <property type="entry name" value="NA-bd_OB-fold"/>
</dbReference>
<keyword evidence="6" id="KW-0779">Telomere</keyword>
<evidence type="ECO:0000259" key="10">
    <source>
        <dbReference type="SMART" id="SM00976"/>
    </source>
</evidence>
<sequence length="1311" mass="146203">MHVPLQDAFLNSQREGSFVIIVTPQSCYENLKINCVKICLQEVLPDLSLGELFGFFLFNEFAIAALNSSLSTNCYVAFVGAILENCTLHALPNGYQTYQAVASKAATPHARIYFMKNKESEEKSVTKTLQKMSYQYTKISNIIEPIKEVHVYGVIKTIEKAPTATKNFKMMSRVILVDDSIDATKMFFRLHIFYGRHDEPPKIECNHILRVHRMQVEKFNNGVDGRVFRTTDLLTFSPNPDDQDNIFSTAKTFELTERDLVRVQELRTWLKSQEWFTGQTDTEILPLQTELRHISAPIKFNLICKIVNVSLSKKSECIVLTVADGTKCPSKLIKVDNSQNLLLHEILNSSNFEDNQIEVDVIVLNPTEEFKLLKEGQFVQLQNMQSKEVPNKFSSDEVLMILVLDTNGGSFLNYQPHHSKAKEINRKLDDISKKMEDSVDERLTRLAKGKHVYSIDNSYSFISNREEEFNEQLMSPNKAKNINPLLKTNEQISCELSPHTLKSNDSFIHSSPQTSKSNAPIIRSSPRASKSWGSPSTSISSPSKLKTINTTAKQRCQHSPTSNSKIISPPSKKIDIQSDKSSPLCPTKSIKLLGNSNHENIDSPPSPSVATLEPISKSAFKKRLNMDLDLPGDMPIYAKQDAIIYSPQSKSTAANIRSTVSQIDNTTDGGILMKISLTGLNSKNVIKEAEPIKAIQNVDQNPLEIEGEQDNLDQSLSTFNSHPHYLIKRNGIDSNKPKHLVSNTQLVPPCNNSSEIEHIICSNNTASQINQQTGKNLDNQIVCVEGLNKAYIDDINKNTRVMNPSTEERTILTPDSTYSQFVGHIDLLKTSTQKSNSSQIPQTTSQIETKRSQAISCEKNILPKTEVKMPKCPFVRNMNDHFQRSDICLSVGSDVDLVMDTDEENKPTEKKNLFKKPLKSINKDTFLPSALTMSLSKRKRDRTKYKGTESGEKDSSSDGEEAEARKRASLDLQLCSDIILQGPSQGMKDSSSTFISTSCVTYNEELNAVPVSDQQSSKSSLTTSSNTRPHSPHNERLEDVIISDQQMTNSEMSLTSNVHSHLSHNEKLEAGPTFVQLVKSSSVTTFTNAQPHSPHNERLENVSTSGQKVEGLSVTISSNAHSHLIDNERLENGPIFVQQTTGSPRTTSSNTQPHSPNNNILENLPTSAQQGIISVVGSSNAHLYLSHNERHEESPVCDSENLEEIPLCDKQMTELPATTSNVPCVAHDKENMSLADRQESPISLFYSMESEQDIAGTSWSRSDPLFPADAWYALPNDYCGGALTLPPPSHRLLYKDLASQPDNGQAEPRRT</sequence>
<keyword evidence="5" id="KW-0158">Chromosome</keyword>
<reference evidence="11" key="1">
    <citation type="submission" date="2020-11" db="EMBL/GenBank/DDBJ databases">
        <authorList>
            <person name="Tran Van P."/>
        </authorList>
    </citation>
    <scope>NUCLEOTIDE SEQUENCE</scope>
</reference>
<keyword evidence="8" id="KW-0539">Nucleus</keyword>
<feature type="compositionally biased region" description="Basic and acidic residues" evidence="9">
    <location>
        <begin position="944"/>
        <end position="965"/>
    </location>
</feature>
<feature type="region of interest" description="Disordered" evidence="9">
    <location>
        <begin position="1086"/>
        <end position="1106"/>
    </location>
</feature>
<accession>A0A7R9HWV6</accession>
<evidence type="ECO:0000256" key="4">
    <source>
        <dbReference type="ARBA" id="ARBA00015253"/>
    </source>
</evidence>
<dbReference type="GO" id="GO:0032210">
    <property type="term" value="P:regulation of telomere maintenance via telomerase"/>
    <property type="evidence" value="ECO:0007669"/>
    <property type="project" value="TreeGrafter"/>
</dbReference>
<dbReference type="EMBL" id="OD564584">
    <property type="protein sequence ID" value="CAD7439056.1"/>
    <property type="molecule type" value="Genomic_DNA"/>
</dbReference>
<dbReference type="Pfam" id="PF02765">
    <property type="entry name" value="POT1"/>
    <property type="match status" value="1"/>
</dbReference>
<evidence type="ECO:0000256" key="5">
    <source>
        <dbReference type="ARBA" id="ARBA00022454"/>
    </source>
</evidence>
<dbReference type="SUPFAM" id="SSF50249">
    <property type="entry name" value="Nucleic acid-binding proteins"/>
    <property type="match status" value="2"/>
</dbReference>
<dbReference type="Gene3D" id="2.40.50.140">
    <property type="entry name" value="Nucleic acid-binding proteins"/>
    <property type="match status" value="2"/>
</dbReference>
<evidence type="ECO:0000256" key="6">
    <source>
        <dbReference type="ARBA" id="ARBA00022895"/>
    </source>
</evidence>
<feature type="region of interest" description="Disordered" evidence="9">
    <location>
        <begin position="1138"/>
        <end position="1163"/>
    </location>
</feature>
<evidence type="ECO:0000256" key="3">
    <source>
        <dbReference type="ARBA" id="ARBA00008442"/>
    </source>
</evidence>
<evidence type="ECO:0000256" key="7">
    <source>
        <dbReference type="ARBA" id="ARBA00023125"/>
    </source>
</evidence>
<feature type="compositionally biased region" description="Polar residues" evidence="9">
    <location>
        <begin position="544"/>
        <end position="558"/>
    </location>
</feature>
<keyword evidence="7" id="KW-0238">DNA-binding</keyword>
<feature type="region of interest" description="Disordered" evidence="9">
    <location>
        <begin position="1010"/>
        <end position="1037"/>
    </location>
</feature>
<dbReference type="Pfam" id="PF16686">
    <property type="entry name" value="POT1PC"/>
    <property type="match status" value="1"/>
</dbReference>
<name>A0A7R9HWV6_9NEOP</name>
<dbReference type="GO" id="GO:0098505">
    <property type="term" value="F:G-rich strand telomeric DNA binding"/>
    <property type="evidence" value="ECO:0007669"/>
    <property type="project" value="TreeGrafter"/>
</dbReference>
<dbReference type="PANTHER" id="PTHR14513">
    <property type="entry name" value="PROTECTION OF TELOMERES 1"/>
    <property type="match status" value="1"/>
</dbReference>
<dbReference type="GO" id="GO:0000783">
    <property type="term" value="C:nuclear telomere cap complex"/>
    <property type="evidence" value="ECO:0007669"/>
    <property type="project" value="TreeGrafter"/>
</dbReference>
<evidence type="ECO:0000256" key="9">
    <source>
        <dbReference type="SAM" id="MobiDB-lite"/>
    </source>
</evidence>
<dbReference type="GO" id="GO:0010521">
    <property type="term" value="F:telomerase inhibitor activity"/>
    <property type="evidence" value="ECO:0007669"/>
    <property type="project" value="TreeGrafter"/>
</dbReference>
<dbReference type="GO" id="GO:0016233">
    <property type="term" value="P:telomere capping"/>
    <property type="evidence" value="ECO:0007669"/>
    <property type="project" value="TreeGrafter"/>
</dbReference>
<organism evidence="11">
    <name type="scientific">Timema bartmani</name>
    <dbReference type="NCBI Taxonomy" id="61472"/>
    <lineage>
        <taxon>Eukaryota</taxon>
        <taxon>Metazoa</taxon>
        <taxon>Ecdysozoa</taxon>
        <taxon>Arthropoda</taxon>
        <taxon>Hexapoda</taxon>
        <taxon>Insecta</taxon>
        <taxon>Pterygota</taxon>
        <taxon>Neoptera</taxon>
        <taxon>Polyneoptera</taxon>
        <taxon>Phasmatodea</taxon>
        <taxon>Timematodea</taxon>
        <taxon>Timematoidea</taxon>
        <taxon>Timematidae</taxon>
        <taxon>Timema</taxon>
    </lineage>
</organism>
<feature type="compositionally biased region" description="Low complexity" evidence="9">
    <location>
        <begin position="1012"/>
        <end position="1025"/>
    </location>
</feature>
<feature type="compositionally biased region" description="Low complexity" evidence="9">
    <location>
        <begin position="529"/>
        <end position="543"/>
    </location>
</feature>